<feature type="transmembrane region" description="Helical" evidence="2">
    <location>
        <begin position="179"/>
        <end position="201"/>
    </location>
</feature>
<dbReference type="InterPro" id="IPR018764">
    <property type="entry name" value="RskA_C"/>
</dbReference>
<dbReference type="Proteomes" id="UP001589894">
    <property type="component" value="Unassembled WGS sequence"/>
</dbReference>
<evidence type="ECO:0000313" key="4">
    <source>
        <dbReference type="EMBL" id="MFC0563993.1"/>
    </source>
</evidence>
<proteinExistence type="predicted"/>
<dbReference type="RefSeq" id="WP_377336933.1">
    <property type="nucleotide sequence ID" value="NZ_JBHLUE010000004.1"/>
</dbReference>
<feature type="domain" description="Anti-sigma K factor RskA C-terminal" evidence="3">
    <location>
        <begin position="184"/>
        <end position="312"/>
    </location>
</feature>
<comment type="caution">
    <text evidence="4">The sequence shown here is derived from an EMBL/GenBank/DDBJ whole genome shotgun (WGS) entry which is preliminary data.</text>
</comment>
<evidence type="ECO:0000259" key="3">
    <source>
        <dbReference type="Pfam" id="PF10099"/>
    </source>
</evidence>
<gene>
    <name evidence="4" type="ORF">ACFFHU_07410</name>
</gene>
<sequence length="322" mass="32446">MQHPEHERLVFLALGEIEPDEADTGHLAACARCRSEYESLREVAGLGAETQDLGRLPAPPEHIWEGIRLAVAAAEGQSTGAAVAGERAGTLPHAAGPAAVETLPGEAGSGAAGTLPGDSGPGAAGTLPGGAGSGVPAGARPAGPRAGGSGVPAGSRPSTARPARSGPSAPRRSRRWPRWAGTAVTAAAAVAVGVVGTLVAVRGPGAARPTPQPAVVASAQLAAYGRTPPAASGTALVGKDGRLRLRVENLPAVPGYYEVWLIDPKTLRMFSIGTVDDNSEALLPLPTNVDLRTYRLVDVSAEAYDNKPAHSGDSLLRGTLNG</sequence>
<name>A0ABV6NVB5_9ACTN</name>
<dbReference type="Pfam" id="PF10099">
    <property type="entry name" value="RskA_C"/>
    <property type="match status" value="1"/>
</dbReference>
<evidence type="ECO:0000256" key="2">
    <source>
        <dbReference type="SAM" id="Phobius"/>
    </source>
</evidence>
<feature type="compositionally biased region" description="Low complexity" evidence="1">
    <location>
        <begin position="152"/>
        <end position="170"/>
    </location>
</feature>
<keyword evidence="2" id="KW-0812">Transmembrane</keyword>
<accession>A0ABV6NVB5</accession>
<keyword evidence="2" id="KW-1133">Transmembrane helix</keyword>
<keyword evidence="2" id="KW-0472">Membrane</keyword>
<evidence type="ECO:0000256" key="1">
    <source>
        <dbReference type="SAM" id="MobiDB-lite"/>
    </source>
</evidence>
<organism evidence="4 5">
    <name type="scientific">Plantactinospora siamensis</name>
    <dbReference type="NCBI Taxonomy" id="555372"/>
    <lineage>
        <taxon>Bacteria</taxon>
        <taxon>Bacillati</taxon>
        <taxon>Actinomycetota</taxon>
        <taxon>Actinomycetes</taxon>
        <taxon>Micromonosporales</taxon>
        <taxon>Micromonosporaceae</taxon>
        <taxon>Plantactinospora</taxon>
    </lineage>
</organism>
<reference evidence="4 5" key="1">
    <citation type="submission" date="2024-09" db="EMBL/GenBank/DDBJ databases">
        <authorList>
            <person name="Sun Q."/>
            <person name="Mori K."/>
        </authorList>
    </citation>
    <scope>NUCLEOTIDE SEQUENCE [LARGE SCALE GENOMIC DNA]</scope>
    <source>
        <strain evidence="4 5">TBRC 2205</strain>
    </source>
</reference>
<feature type="region of interest" description="Disordered" evidence="1">
    <location>
        <begin position="100"/>
        <end position="178"/>
    </location>
</feature>
<keyword evidence="5" id="KW-1185">Reference proteome</keyword>
<feature type="compositionally biased region" description="Gly residues" evidence="1">
    <location>
        <begin position="119"/>
        <end position="135"/>
    </location>
</feature>
<dbReference type="EMBL" id="JBHLUE010000004">
    <property type="protein sequence ID" value="MFC0563993.1"/>
    <property type="molecule type" value="Genomic_DNA"/>
</dbReference>
<protein>
    <submittedName>
        <fullName evidence="4">Anti-sigma factor domain-containing protein</fullName>
    </submittedName>
</protein>
<evidence type="ECO:0000313" key="5">
    <source>
        <dbReference type="Proteomes" id="UP001589894"/>
    </source>
</evidence>